<dbReference type="GO" id="GO:0008381">
    <property type="term" value="F:mechanosensitive monoatomic ion channel activity"/>
    <property type="evidence" value="ECO:0007669"/>
    <property type="project" value="InterPro"/>
</dbReference>
<reference evidence="3 4" key="1">
    <citation type="submission" date="2019-10" db="EMBL/GenBank/DDBJ databases">
        <title>A soil myxobacterium in the family Polyangiaceae.</title>
        <authorList>
            <person name="Li Y."/>
            <person name="Wang J."/>
        </authorList>
    </citation>
    <scope>NUCLEOTIDE SEQUENCE [LARGE SCALE GENOMIC DNA]</scope>
    <source>
        <strain evidence="3 4">DSM 14734</strain>
    </source>
</reference>
<keyword evidence="2" id="KW-0732">Signal</keyword>
<dbReference type="RefSeq" id="WP_153823103.1">
    <property type="nucleotide sequence ID" value="NZ_WJIE01000011.1"/>
</dbReference>
<feature type="transmembrane region" description="Helical" evidence="1">
    <location>
        <begin position="171"/>
        <end position="193"/>
    </location>
</feature>
<comment type="caution">
    <text evidence="3">The sequence shown here is derived from an EMBL/GenBank/DDBJ whole genome shotgun (WGS) entry which is preliminary data.</text>
</comment>
<dbReference type="EMBL" id="WJIE01000011">
    <property type="protein sequence ID" value="MRG96292.1"/>
    <property type="molecule type" value="Genomic_DNA"/>
</dbReference>
<dbReference type="PANTHER" id="PTHR30221">
    <property type="entry name" value="SMALL-CONDUCTANCE MECHANOSENSITIVE CHANNEL"/>
    <property type="match status" value="1"/>
</dbReference>
<protein>
    <submittedName>
        <fullName evidence="3">Mechanosensitive ion channel</fullName>
    </submittedName>
</protein>
<name>A0A6N7PVP5_9BACT</name>
<feature type="transmembrane region" description="Helical" evidence="1">
    <location>
        <begin position="368"/>
        <end position="393"/>
    </location>
</feature>
<feature type="transmembrane region" description="Helical" evidence="1">
    <location>
        <begin position="282"/>
        <end position="310"/>
    </location>
</feature>
<dbReference type="Proteomes" id="UP000440224">
    <property type="component" value="Unassembled WGS sequence"/>
</dbReference>
<evidence type="ECO:0000313" key="3">
    <source>
        <dbReference type="EMBL" id="MRG96292.1"/>
    </source>
</evidence>
<keyword evidence="1" id="KW-0812">Transmembrane</keyword>
<dbReference type="InterPro" id="IPR045275">
    <property type="entry name" value="MscS_archaea/bacteria_type"/>
</dbReference>
<dbReference type="AlphaFoldDB" id="A0A6N7PVP5"/>
<dbReference type="PANTHER" id="PTHR30221:SF18">
    <property type="entry name" value="SLL0590 PROTEIN"/>
    <property type="match status" value="1"/>
</dbReference>
<evidence type="ECO:0000256" key="2">
    <source>
        <dbReference type="SAM" id="SignalP"/>
    </source>
</evidence>
<evidence type="ECO:0000256" key="1">
    <source>
        <dbReference type="SAM" id="Phobius"/>
    </source>
</evidence>
<accession>A0A6N7PVP5</accession>
<feature type="signal peptide" evidence="2">
    <location>
        <begin position="1"/>
        <end position="25"/>
    </location>
</feature>
<feature type="chain" id="PRO_5026659412" evidence="2">
    <location>
        <begin position="26"/>
        <end position="540"/>
    </location>
</feature>
<keyword evidence="4" id="KW-1185">Reference proteome</keyword>
<sequence length="540" mass="55779">MHPLRPLRGVLLALMCLALPLGADAAPDASAPAPDAAAAPAAASASASAAAAAPAAASAAAPAPPIVEGVPVRLRDARIFSLHASRAGESPEERARAASMALRAASESGDEAPVRVERRGDEALVVVGDKTIVILGPEDAAAAGDATVATLAEDVAGRVRVALAKEQSRSAALLTLLSIALVVLSGMVALFFARKIGQVADRARVFLEQHPERIPAIRLQSIEVVRPESLRAALLIATKAARVLFRLGIAYGWVLICLSLFEPTRGYAERLSGFVFGPLYSLLARLIGSLPLLVVAVIAAIALIVLVRFISLFFEGVARGQTTLDWLPADLAPPTSILVRAAVVIAFFLVAAPLVLGDDDGALVRAGTAVIAALALSTTPVVASAAVGIVVVYGRRLSVGEYAEIGGREGRVRAISLLEVELEGEDGILRVPHLYSLVRPTRLLGAEPPVSVEVTLEEAALDEDVRELLREAAGAVGARPFVELVRLDAEGVCYRVTTHHAGPGAQGALVGILAEALSAAGVPLARAGLRALPTSRAARA</sequence>
<gene>
    <name evidence="3" type="ORF">GF068_30875</name>
</gene>
<proteinExistence type="predicted"/>
<keyword evidence="1" id="KW-0472">Membrane</keyword>
<evidence type="ECO:0000313" key="4">
    <source>
        <dbReference type="Proteomes" id="UP000440224"/>
    </source>
</evidence>
<dbReference type="OrthoDB" id="5495706at2"/>
<feature type="transmembrane region" description="Helical" evidence="1">
    <location>
        <begin position="243"/>
        <end position="262"/>
    </location>
</feature>
<organism evidence="3 4">
    <name type="scientific">Polyangium spumosum</name>
    <dbReference type="NCBI Taxonomy" id="889282"/>
    <lineage>
        <taxon>Bacteria</taxon>
        <taxon>Pseudomonadati</taxon>
        <taxon>Myxococcota</taxon>
        <taxon>Polyangia</taxon>
        <taxon>Polyangiales</taxon>
        <taxon>Polyangiaceae</taxon>
        <taxon>Polyangium</taxon>
    </lineage>
</organism>
<keyword evidence="1" id="KW-1133">Transmembrane helix</keyword>
<feature type="transmembrane region" description="Helical" evidence="1">
    <location>
        <begin position="337"/>
        <end position="356"/>
    </location>
</feature>